<evidence type="ECO:0000313" key="3">
    <source>
        <dbReference type="EMBL" id="QHT26413.1"/>
    </source>
</evidence>
<keyword evidence="2" id="KW-0472">Membrane</keyword>
<dbReference type="EMBL" id="MN739788">
    <property type="protein sequence ID" value="QHT26413.1"/>
    <property type="molecule type" value="Genomic_DNA"/>
</dbReference>
<reference evidence="3" key="1">
    <citation type="journal article" date="2020" name="Nature">
        <title>Giant virus diversity and host interactions through global metagenomics.</title>
        <authorList>
            <person name="Schulz F."/>
            <person name="Roux S."/>
            <person name="Paez-Espino D."/>
            <person name="Jungbluth S."/>
            <person name="Walsh D.A."/>
            <person name="Denef V.J."/>
            <person name="McMahon K.D."/>
            <person name="Konstantinidis K.T."/>
            <person name="Eloe-Fadrosh E.A."/>
            <person name="Kyrpides N.C."/>
            <person name="Woyke T."/>
        </authorList>
    </citation>
    <scope>NUCLEOTIDE SEQUENCE</scope>
    <source>
        <strain evidence="3">GVMAG-M-3300023179-27</strain>
    </source>
</reference>
<evidence type="ECO:0000256" key="1">
    <source>
        <dbReference type="SAM" id="MobiDB-lite"/>
    </source>
</evidence>
<name>A0A6C0EDE7_9ZZZZ</name>
<keyword evidence="2" id="KW-1133">Transmembrane helix</keyword>
<feature type="compositionally biased region" description="Basic and acidic residues" evidence="1">
    <location>
        <begin position="37"/>
        <end position="50"/>
    </location>
</feature>
<feature type="transmembrane region" description="Helical" evidence="2">
    <location>
        <begin position="60"/>
        <end position="83"/>
    </location>
</feature>
<accession>A0A6C0EDE7</accession>
<proteinExistence type="predicted"/>
<evidence type="ECO:0000256" key="2">
    <source>
        <dbReference type="SAM" id="Phobius"/>
    </source>
</evidence>
<sequence>MYCRNVHLNLDDEKIYRVINTPPENKKETTDEDDTTNDDKKNNGNHDGKVAEGQEFSFRYVIWVILLCLVAGFLLYITLLRFGLAGKFAMQGKPLLASALMSPELATVAQLVLLS</sequence>
<keyword evidence="2" id="KW-0812">Transmembrane</keyword>
<dbReference type="AlphaFoldDB" id="A0A6C0EDE7"/>
<feature type="region of interest" description="Disordered" evidence="1">
    <location>
        <begin position="19"/>
        <end position="50"/>
    </location>
</feature>
<organism evidence="3">
    <name type="scientific">viral metagenome</name>
    <dbReference type="NCBI Taxonomy" id="1070528"/>
    <lineage>
        <taxon>unclassified sequences</taxon>
        <taxon>metagenomes</taxon>
        <taxon>organismal metagenomes</taxon>
    </lineage>
</organism>
<protein>
    <submittedName>
        <fullName evidence="3">Uncharacterized protein</fullName>
    </submittedName>
</protein>